<dbReference type="AlphaFoldDB" id="A0A9W8LSI7"/>
<dbReference type="EMBL" id="JANBUO010000313">
    <property type="protein sequence ID" value="KAJ2805209.1"/>
    <property type="molecule type" value="Genomic_DNA"/>
</dbReference>
<protein>
    <submittedName>
        <fullName evidence="2">Uncharacterized protein</fullName>
    </submittedName>
</protein>
<name>A0A9W8LSI7_9FUNG</name>
<proteinExistence type="predicted"/>
<evidence type="ECO:0000313" key="2">
    <source>
        <dbReference type="EMBL" id="KAJ2805209.1"/>
    </source>
</evidence>
<sequence>MHKCHGEPPLGGSQQPDPPAQAVNAEAGSDLGEDNATPGTGGVNNENPVHYVPPAQLANQQAAPSGVGNHGEDGLSTDLTLRILLALEGINEKLDMHLLPAGTFASLTTSAAVAPTGTIVHCAPEGSATAQRDTPVFHAPEEDALVVTDLEPQRQVVAECDTD</sequence>
<accession>A0A9W8LSI7</accession>
<dbReference type="Proteomes" id="UP001140094">
    <property type="component" value="Unassembled WGS sequence"/>
</dbReference>
<dbReference type="OrthoDB" id="10630029at2759"/>
<organism evidence="2 3">
    <name type="scientific">Coemansia guatemalensis</name>
    <dbReference type="NCBI Taxonomy" id="2761395"/>
    <lineage>
        <taxon>Eukaryota</taxon>
        <taxon>Fungi</taxon>
        <taxon>Fungi incertae sedis</taxon>
        <taxon>Zoopagomycota</taxon>
        <taxon>Kickxellomycotina</taxon>
        <taxon>Kickxellomycetes</taxon>
        <taxon>Kickxellales</taxon>
        <taxon>Kickxellaceae</taxon>
        <taxon>Coemansia</taxon>
    </lineage>
</organism>
<evidence type="ECO:0000256" key="1">
    <source>
        <dbReference type="SAM" id="MobiDB-lite"/>
    </source>
</evidence>
<reference evidence="2" key="1">
    <citation type="submission" date="2022-07" db="EMBL/GenBank/DDBJ databases">
        <title>Phylogenomic reconstructions and comparative analyses of Kickxellomycotina fungi.</title>
        <authorList>
            <person name="Reynolds N.K."/>
            <person name="Stajich J.E."/>
            <person name="Barry K."/>
            <person name="Grigoriev I.V."/>
            <person name="Crous P."/>
            <person name="Smith M.E."/>
        </authorList>
    </citation>
    <scope>NUCLEOTIDE SEQUENCE</scope>
    <source>
        <strain evidence="2">NRRL 1565</strain>
    </source>
</reference>
<comment type="caution">
    <text evidence="2">The sequence shown here is derived from an EMBL/GenBank/DDBJ whole genome shotgun (WGS) entry which is preliminary data.</text>
</comment>
<gene>
    <name evidence="2" type="ORF">H4R20_002183</name>
</gene>
<evidence type="ECO:0000313" key="3">
    <source>
        <dbReference type="Proteomes" id="UP001140094"/>
    </source>
</evidence>
<feature type="region of interest" description="Disordered" evidence="1">
    <location>
        <begin position="1"/>
        <end position="51"/>
    </location>
</feature>
<keyword evidence="3" id="KW-1185">Reference proteome</keyword>